<comment type="caution">
    <text evidence="1">The sequence shown here is derived from an EMBL/GenBank/DDBJ whole genome shotgun (WGS) entry which is preliminary data.</text>
</comment>
<accession>A0A8H3F2K8</accession>
<dbReference type="Proteomes" id="UP000664169">
    <property type="component" value="Unassembled WGS sequence"/>
</dbReference>
<evidence type="ECO:0000313" key="1">
    <source>
        <dbReference type="EMBL" id="CAF9918116.1"/>
    </source>
</evidence>
<gene>
    <name evidence="1" type="ORF">GOMPHAMPRED_001427</name>
</gene>
<sequence length="237" mass="27161">MSQMDGSTPFVVELIVVYLLELDKEILVHKRMFWVGRDGKVEYRLESGNTMQNFEMKELGSNFSLETAIKNMEDQTIYNVKATDEQGFVHNCRVQVISASSCKSKLELFWLPVKTSCGQKPDVFSKLAWYEPFHAGTVAMWDRQSLSITDWTQALAQELQQDDESDRAILHDFDSIDQSDIIQRIYIGRNFIHNPACRRKGFGYFDKDIATILENCIEGGTVDVAYYAASIQELFPV</sequence>
<keyword evidence="2" id="KW-1185">Reference proteome</keyword>
<evidence type="ECO:0000313" key="2">
    <source>
        <dbReference type="Proteomes" id="UP000664169"/>
    </source>
</evidence>
<organism evidence="1 2">
    <name type="scientific">Gomphillus americanus</name>
    <dbReference type="NCBI Taxonomy" id="1940652"/>
    <lineage>
        <taxon>Eukaryota</taxon>
        <taxon>Fungi</taxon>
        <taxon>Dikarya</taxon>
        <taxon>Ascomycota</taxon>
        <taxon>Pezizomycotina</taxon>
        <taxon>Lecanoromycetes</taxon>
        <taxon>OSLEUM clade</taxon>
        <taxon>Ostropomycetidae</taxon>
        <taxon>Ostropales</taxon>
        <taxon>Graphidaceae</taxon>
        <taxon>Gomphilloideae</taxon>
        <taxon>Gomphillus</taxon>
    </lineage>
</organism>
<reference evidence="1" key="1">
    <citation type="submission" date="2021-03" db="EMBL/GenBank/DDBJ databases">
        <authorList>
            <person name="Tagirdzhanova G."/>
        </authorList>
    </citation>
    <scope>NUCLEOTIDE SEQUENCE</scope>
</reference>
<protein>
    <submittedName>
        <fullName evidence="1">Uncharacterized protein</fullName>
    </submittedName>
</protein>
<proteinExistence type="predicted"/>
<name>A0A8H3F2K8_9LECA</name>
<dbReference type="EMBL" id="CAJPDQ010000013">
    <property type="protein sequence ID" value="CAF9918116.1"/>
    <property type="molecule type" value="Genomic_DNA"/>
</dbReference>
<dbReference type="AlphaFoldDB" id="A0A8H3F2K8"/>